<dbReference type="InterPro" id="IPR036691">
    <property type="entry name" value="Endo/exonu/phosph_ase_sf"/>
</dbReference>
<gene>
    <name evidence="4" type="ORF">AK812_SmicGene31728</name>
</gene>
<dbReference type="SUPFAM" id="SSF56219">
    <property type="entry name" value="DNase I-like"/>
    <property type="match status" value="1"/>
</dbReference>
<dbReference type="Proteomes" id="UP000186817">
    <property type="component" value="Unassembled WGS sequence"/>
</dbReference>
<dbReference type="PROSITE" id="PS50222">
    <property type="entry name" value="EF_HAND_2"/>
    <property type="match status" value="1"/>
</dbReference>
<dbReference type="Gene3D" id="1.10.238.10">
    <property type="entry name" value="EF-hand"/>
    <property type="match status" value="1"/>
</dbReference>
<dbReference type="Pfam" id="PF00078">
    <property type="entry name" value="RVT_1"/>
    <property type="match status" value="1"/>
</dbReference>
<feature type="compositionally biased region" description="Basic and acidic residues" evidence="2">
    <location>
        <begin position="483"/>
        <end position="493"/>
    </location>
</feature>
<evidence type="ECO:0000256" key="2">
    <source>
        <dbReference type="SAM" id="MobiDB-lite"/>
    </source>
</evidence>
<evidence type="ECO:0000313" key="4">
    <source>
        <dbReference type="EMBL" id="OLP87093.1"/>
    </source>
</evidence>
<protein>
    <submittedName>
        <fullName evidence="4">Retrovirus-related Pol polyprotein from type-1 retrotransposable element R2</fullName>
    </submittedName>
</protein>
<organism evidence="4 5">
    <name type="scientific">Symbiodinium microadriaticum</name>
    <name type="common">Dinoflagellate</name>
    <name type="synonym">Zooxanthella microadriatica</name>
    <dbReference type="NCBI Taxonomy" id="2951"/>
    <lineage>
        <taxon>Eukaryota</taxon>
        <taxon>Sar</taxon>
        <taxon>Alveolata</taxon>
        <taxon>Dinophyceae</taxon>
        <taxon>Suessiales</taxon>
        <taxon>Symbiodiniaceae</taxon>
        <taxon>Symbiodinium</taxon>
    </lineage>
</organism>
<keyword evidence="1" id="KW-0106">Calcium</keyword>
<dbReference type="InterPro" id="IPR018247">
    <property type="entry name" value="EF_Hand_1_Ca_BS"/>
</dbReference>
<dbReference type="PROSITE" id="PS00018">
    <property type="entry name" value="EF_HAND_1"/>
    <property type="match status" value="1"/>
</dbReference>
<dbReference type="OrthoDB" id="443132at2759"/>
<dbReference type="InterPro" id="IPR002048">
    <property type="entry name" value="EF_hand_dom"/>
</dbReference>
<feature type="compositionally biased region" description="Basic residues" evidence="2">
    <location>
        <begin position="445"/>
        <end position="455"/>
    </location>
</feature>
<proteinExistence type="predicted"/>
<name>A0A1Q9CVY0_SYMMI</name>
<dbReference type="GO" id="GO:0005509">
    <property type="term" value="F:calcium ion binding"/>
    <property type="evidence" value="ECO:0007669"/>
    <property type="project" value="InterPro"/>
</dbReference>
<feature type="compositionally biased region" description="Low complexity" evidence="2">
    <location>
        <begin position="435"/>
        <end position="444"/>
    </location>
</feature>
<dbReference type="SUPFAM" id="SSF47473">
    <property type="entry name" value="EF-hand"/>
    <property type="match status" value="1"/>
</dbReference>
<keyword evidence="5" id="KW-1185">Reference proteome</keyword>
<dbReference type="Gene3D" id="3.60.10.10">
    <property type="entry name" value="Endonuclease/exonuclease/phosphatase"/>
    <property type="match status" value="1"/>
</dbReference>
<feature type="domain" description="EF-hand" evidence="3">
    <location>
        <begin position="1381"/>
        <end position="1416"/>
    </location>
</feature>
<accession>A0A1Q9CVY0</accession>
<dbReference type="GO" id="GO:0003824">
    <property type="term" value="F:catalytic activity"/>
    <property type="evidence" value="ECO:0007669"/>
    <property type="project" value="InterPro"/>
</dbReference>
<dbReference type="Pfam" id="PF03372">
    <property type="entry name" value="Exo_endo_phos"/>
    <property type="match status" value="1"/>
</dbReference>
<comment type="caution">
    <text evidence="4">The sequence shown here is derived from an EMBL/GenBank/DDBJ whole genome shotgun (WGS) entry which is preliminary data.</text>
</comment>
<feature type="region of interest" description="Disordered" evidence="2">
    <location>
        <begin position="435"/>
        <end position="497"/>
    </location>
</feature>
<sequence>MVTQPWPCHGTVADVSDDFDIVADVVNLVWSGALLATNRTATALEVSVCVAGAFTVDVGLPTSMAYFSSAVETVGLPMVLAPFVGRGDSGVAGLPAGVLKALVNAVVKELRAQFQAASFAVTNGEEKWLLPFRVHPLVEAAKTPAAPEVVRLSVTVPKVLAPKDLWESFKDQPGAQLKSWCERVCPAALRQSFSWRETTLSQKGRSVVVLQGLAVVDKTKAEGLLDCSGQGGVFFCTDKASVQKKVQVKWMQSTEAETMPAYLKRVQDEARKSGLSIAWRVGDPVQLGLRCKPGTGSATPGVTAAWRVRKVPASWTEEDLLEALASAGWHELSVTKRPRPVGTCDSDMPVDAEVKRKLCFSLRIIGKCKGFRLSSLLRSLSLREKPLVRMRKRQWWLRLKNTDVLEGQEFLRHTGLTTAQVDELVGCNDPPTARQQAWAAMSAKAKAKANKRKPRTTQGGGPRKRPASRLSSAQSAKHRLGGHRAERVGEAKHPGPGAGLLSGSASALSFLCLNTGGAVAAWTYVREHLAHDRRDVVCLQETGMSSSEADGFLRTASRSGYSGYSQGSDGAHGRAGGVITLVRKTIPQRPSWGGNMSDAEVLGVWVGGWMVVNMYAHPHEHGPSQAGTLLLDLFIADKIPPQQPWVLMGHHNELPSDPSVMGVARALGREYHGTGQPTRWEGRREIDWIACNRPDAVSSVSFGSDRISDHKDLRFQLAAAYTPVRVGVLPRTGRPPEVTTDQWRAALASAWAASPQVGALHSSLRRGCTDVQKLWDEFQRALRQTFVLAFQSVQVQPPPAAKLQAKGGRATVSWENQACNGPRLNPGLLKLNLMLMRTASVVEGAQAIYDYWQNFWRRLDRTRPALQARTAALLATVPSPETAVVFPLPRADALQRRARRSTGSGSPDGWLGSELKHLPLPVFETFAQLADVWVSAGSVPAQFTEARMICIPKTVTDRVCDTASTRPNTVMSTWWRLWVSTLYHSDAIQTWMRSVLLPEIAAINGEDLYVTLLRVFEQLAEQGMVLALDFTKAFDALDARVTIEMLRKLKWPPDLLRVFSSVWMQLARYIQFQHHCHPEPLVAGVQPQGDPLGPLIMALWAQAGLLSVRGLTQAQSAQTTVYVDDRTIVAREARVLSLQEQSWAQWSASVGLLEHPAKTEATAITAALTRSLAEPVLWTLMRGTAPAALNAWLIDRGWLLAGPWRWSHPFAGLRLDLTAGRGPMTQKALKDRTFDLWQAGGQGLRNLNWPDLRRLREVREWLTFVQLQMWADPCESKTLNLSLVCTQQTCEQGWACIVLSWLLVCWLVTFISNGNTAIESASADKELATVKYERKKKSQVETLRKIFEELDSSSADNISIKDVETAMSRGRLSNFLESMGISTEDVWTFFMLIDANENGLLDLDEFVSGCMQLNGPARSIQLAKMSYENKVTRREIRNIMEELKQVSEQVSGVGVSPQVMEGRRKRAMLSEAF</sequence>
<evidence type="ECO:0000256" key="1">
    <source>
        <dbReference type="ARBA" id="ARBA00022837"/>
    </source>
</evidence>
<evidence type="ECO:0000259" key="3">
    <source>
        <dbReference type="PROSITE" id="PS50222"/>
    </source>
</evidence>
<dbReference type="EMBL" id="LSRX01000881">
    <property type="protein sequence ID" value="OLP87093.1"/>
    <property type="molecule type" value="Genomic_DNA"/>
</dbReference>
<dbReference type="InterPro" id="IPR005135">
    <property type="entry name" value="Endo/exonuclease/phosphatase"/>
</dbReference>
<dbReference type="InterPro" id="IPR000477">
    <property type="entry name" value="RT_dom"/>
</dbReference>
<dbReference type="InterPro" id="IPR011992">
    <property type="entry name" value="EF-hand-dom_pair"/>
</dbReference>
<evidence type="ECO:0000313" key="5">
    <source>
        <dbReference type="Proteomes" id="UP000186817"/>
    </source>
</evidence>
<reference evidence="4 5" key="1">
    <citation type="submission" date="2016-02" db="EMBL/GenBank/DDBJ databases">
        <title>Genome analysis of coral dinoflagellate symbionts highlights evolutionary adaptations to a symbiotic lifestyle.</title>
        <authorList>
            <person name="Aranda M."/>
            <person name="Li Y."/>
            <person name="Liew Y.J."/>
            <person name="Baumgarten S."/>
            <person name="Simakov O."/>
            <person name="Wilson M."/>
            <person name="Piel J."/>
            <person name="Ashoor H."/>
            <person name="Bougouffa S."/>
            <person name="Bajic V.B."/>
            <person name="Ryu T."/>
            <person name="Ravasi T."/>
            <person name="Bayer T."/>
            <person name="Micklem G."/>
            <person name="Kim H."/>
            <person name="Bhak J."/>
            <person name="Lajeunesse T.C."/>
            <person name="Voolstra C.R."/>
        </authorList>
    </citation>
    <scope>NUCLEOTIDE SEQUENCE [LARGE SCALE GENOMIC DNA]</scope>
    <source>
        <strain evidence="4 5">CCMP2467</strain>
    </source>
</reference>